<evidence type="ECO:0000313" key="1">
    <source>
        <dbReference type="EMBL" id="MBA8926583.1"/>
    </source>
</evidence>
<comment type="caution">
    <text evidence="1">The sequence shown here is derived from an EMBL/GenBank/DDBJ whole genome shotgun (WGS) entry which is preliminary data.</text>
</comment>
<dbReference type="Proteomes" id="UP000517916">
    <property type="component" value="Unassembled WGS sequence"/>
</dbReference>
<evidence type="ECO:0000313" key="2">
    <source>
        <dbReference type="Proteomes" id="UP000517916"/>
    </source>
</evidence>
<accession>A0ABR6BI95</accession>
<dbReference type="GO" id="GO:0016787">
    <property type="term" value="F:hydrolase activity"/>
    <property type="evidence" value="ECO:0007669"/>
    <property type="project" value="UniProtKB-KW"/>
</dbReference>
<protein>
    <submittedName>
        <fullName evidence="1">Hydrolase of the HAD superfamily</fullName>
    </submittedName>
</protein>
<name>A0ABR6BI95_9PSEU</name>
<dbReference type="EMBL" id="JACJID010000002">
    <property type="protein sequence ID" value="MBA8926583.1"/>
    <property type="molecule type" value="Genomic_DNA"/>
</dbReference>
<dbReference type="RefSeq" id="WP_318296336.1">
    <property type="nucleotide sequence ID" value="NZ_BAAABQ010000009.1"/>
</dbReference>
<dbReference type="Gene3D" id="3.40.50.1000">
    <property type="entry name" value="HAD superfamily/HAD-like"/>
    <property type="match status" value="1"/>
</dbReference>
<dbReference type="PANTHER" id="PTHR43611">
    <property type="entry name" value="ALPHA-D-GLUCOSE 1-PHOSPHATE PHOSPHATASE"/>
    <property type="match status" value="1"/>
</dbReference>
<keyword evidence="1" id="KW-0378">Hydrolase</keyword>
<reference evidence="1 2" key="1">
    <citation type="submission" date="2020-08" db="EMBL/GenBank/DDBJ databases">
        <title>Genomic Encyclopedia of Archaeal and Bacterial Type Strains, Phase II (KMG-II): from individual species to whole genera.</title>
        <authorList>
            <person name="Goeker M."/>
        </authorList>
    </citation>
    <scope>NUCLEOTIDE SEQUENCE [LARGE SCALE GENOMIC DNA]</scope>
    <source>
        <strain evidence="1 2">DSM 43850</strain>
    </source>
</reference>
<dbReference type="SUPFAM" id="SSF56784">
    <property type="entry name" value="HAD-like"/>
    <property type="match status" value="1"/>
</dbReference>
<dbReference type="InterPro" id="IPR023214">
    <property type="entry name" value="HAD_sf"/>
</dbReference>
<gene>
    <name evidence="1" type="ORF">BC739_003782</name>
</gene>
<proteinExistence type="predicted"/>
<dbReference type="InterPro" id="IPR036412">
    <property type="entry name" value="HAD-like_sf"/>
</dbReference>
<sequence length="213" mass="22925">MTRPSLLLLDLDGADAEALDLVRAARRRCRVVRFANSPERARLDPEVDAVVSSARIGVAKPDPEAFRRALRVLQHSVSATLLCDEDPENVAAARGLGIDAAHVPTARALREALSARGLLDEQSTVDHDQSEQDGALIVLSDKEDAHRLAAELEQSGWAPCAVHRDMLAGEDDAEDADWVVELRTAPDGTPAGAHLAELTELADREEGFVTGMN</sequence>
<organism evidence="1 2">
    <name type="scientific">Kutzneria viridogrisea</name>
    <dbReference type="NCBI Taxonomy" id="47990"/>
    <lineage>
        <taxon>Bacteria</taxon>
        <taxon>Bacillati</taxon>
        <taxon>Actinomycetota</taxon>
        <taxon>Actinomycetes</taxon>
        <taxon>Pseudonocardiales</taxon>
        <taxon>Pseudonocardiaceae</taxon>
        <taxon>Kutzneria</taxon>
    </lineage>
</organism>
<dbReference type="PANTHER" id="PTHR43611:SF3">
    <property type="entry name" value="FLAVIN MONONUCLEOTIDE HYDROLASE 1, CHLOROPLATIC"/>
    <property type="match status" value="1"/>
</dbReference>
<keyword evidence="2" id="KW-1185">Reference proteome</keyword>